<evidence type="ECO:0000259" key="9">
    <source>
        <dbReference type="PROSITE" id="PS51294"/>
    </source>
</evidence>
<dbReference type="SMART" id="SM00717">
    <property type="entry name" value="SANT"/>
    <property type="match status" value="2"/>
</dbReference>
<dbReference type="Gramene" id="Manes.14G066200.1.v8.1">
    <property type="protein sequence ID" value="Manes.14G066200.1.v8.1.CDS"/>
    <property type="gene ID" value="Manes.14G066200.v8.1"/>
</dbReference>
<evidence type="ECO:0000256" key="6">
    <source>
        <dbReference type="ARBA" id="ARBA00023242"/>
    </source>
</evidence>
<dbReference type="PANTHER" id="PTHR47999">
    <property type="entry name" value="TRANSCRIPTION FACTOR MYB8-RELATED-RELATED"/>
    <property type="match status" value="1"/>
</dbReference>
<name>A0A2C9UKK7_MANES</name>
<protein>
    <recommendedName>
        <fullName evidence="12">MYB family protein</fullName>
    </recommendedName>
</protein>
<evidence type="ECO:0000313" key="11">
    <source>
        <dbReference type="Proteomes" id="UP000091857"/>
    </source>
</evidence>
<feature type="region of interest" description="Disordered" evidence="7">
    <location>
        <begin position="127"/>
        <end position="155"/>
    </location>
</feature>
<dbReference type="InterPro" id="IPR001005">
    <property type="entry name" value="SANT/Myb"/>
</dbReference>
<dbReference type="GO" id="GO:0000987">
    <property type="term" value="F:cis-regulatory region sequence-specific DNA binding"/>
    <property type="evidence" value="ECO:0000318"/>
    <property type="project" value="GO_Central"/>
</dbReference>
<gene>
    <name evidence="10" type="ORF">MANES_14G066200v8</name>
</gene>
<dbReference type="OMA" id="NDGRTSH"/>
<dbReference type="CDD" id="cd00167">
    <property type="entry name" value="SANT"/>
    <property type="match status" value="2"/>
</dbReference>
<evidence type="ECO:0000259" key="8">
    <source>
        <dbReference type="PROSITE" id="PS50090"/>
    </source>
</evidence>
<keyword evidence="5" id="KW-0804">Transcription</keyword>
<dbReference type="FunFam" id="1.10.10.60:FF:000353">
    <property type="entry name" value="Transcription factor WER"/>
    <property type="match status" value="1"/>
</dbReference>
<dbReference type="OrthoDB" id="2143914at2759"/>
<comment type="subcellular location">
    <subcellularLocation>
        <location evidence="1">Nucleus</location>
    </subcellularLocation>
</comment>
<dbReference type="GO" id="GO:0030154">
    <property type="term" value="P:cell differentiation"/>
    <property type="evidence" value="ECO:0007669"/>
    <property type="project" value="UniProtKB-ARBA"/>
</dbReference>
<feature type="domain" description="Myb-like" evidence="8">
    <location>
        <begin position="62"/>
        <end position="112"/>
    </location>
</feature>
<comment type="caution">
    <text evidence="10">The sequence shown here is derived from an EMBL/GenBank/DDBJ whole genome shotgun (WGS) entry which is preliminary data.</text>
</comment>
<keyword evidence="2" id="KW-0677">Repeat</keyword>
<keyword evidence="11" id="KW-1185">Reference proteome</keyword>
<dbReference type="Pfam" id="PF00249">
    <property type="entry name" value="Myb_DNA-binding"/>
    <property type="match status" value="2"/>
</dbReference>
<reference evidence="11" key="1">
    <citation type="journal article" date="2016" name="Nat. Biotechnol.">
        <title>Sequencing wild and cultivated cassava and related species reveals extensive interspecific hybridization and genetic diversity.</title>
        <authorList>
            <person name="Bredeson J.V."/>
            <person name="Lyons J.B."/>
            <person name="Prochnik S.E."/>
            <person name="Wu G.A."/>
            <person name="Ha C.M."/>
            <person name="Edsinger-Gonzales E."/>
            <person name="Grimwood J."/>
            <person name="Schmutz J."/>
            <person name="Rabbi I.Y."/>
            <person name="Egesi C."/>
            <person name="Nauluvula P."/>
            <person name="Lebot V."/>
            <person name="Ndunguru J."/>
            <person name="Mkamilo G."/>
            <person name="Bart R.S."/>
            <person name="Setter T.L."/>
            <person name="Gleadow R.M."/>
            <person name="Kulakow P."/>
            <person name="Ferguson M.E."/>
            <person name="Rounsley S."/>
            <person name="Rokhsar D.S."/>
        </authorList>
    </citation>
    <scope>NUCLEOTIDE SEQUENCE [LARGE SCALE GENOMIC DNA]</scope>
    <source>
        <strain evidence="11">cv. AM560-2</strain>
    </source>
</reference>
<feature type="domain" description="Myb-like" evidence="8">
    <location>
        <begin position="9"/>
        <end position="61"/>
    </location>
</feature>
<dbReference type="InterPro" id="IPR015495">
    <property type="entry name" value="Myb_TF_plants"/>
</dbReference>
<dbReference type="FunFam" id="1.10.10.60:FF:000001">
    <property type="entry name" value="MYB-related transcription factor"/>
    <property type="match status" value="1"/>
</dbReference>
<dbReference type="STRING" id="3983.A0A2C9UKK7"/>
<feature type="domain" description="HTH myb-type" evidence="9">
    <location>
        <begin position="62"/>
        <end position="116"/>
    </location>
</feature>
<dbReference type="InterPro" id="IPR009057">
    <property type="entry name" value="Homeodomain-like_sf"/>
</dbReference>
<dbReference type="GO" id="GO:0048731">
    <property type="term" value="P:system development"/>
    <property type="evidence" value="ECO:0007669"/>
    <property type="project" value="UniProtKB-ARBA"/>
</dbReference>
<accession>A0A2C9UKK7</accession>
<proteinExistence type="predicted"/>
<dbReference type="SUPFAM" id="SSF46689">
    <property type="entry name" value="Homeodomain-like"/>
    <property type="match status" value="1"/>
</dbReference>
<evidence type="ECO:0000256" key="7">
    <source>
        <dbReference type="SAM" id="MobiDB-lite"/>
    </source>
</evidence>
<evidence type="ECO:0000256" key="4">
    <source>
        <dbReference type="ARBA" id="ARBA00023125"/>
    </source>
</evidence>
<dbReference type="GO" id="GO:0090558">
    <property type="term" value="P:plant epidermis development"/>
    <property type="evidence" value="ECO:0007669"/>
    <property type="project" value="UniProtKB-ARBA"/>
</dbReference>
<keyword evidence="3" id="KW-0805">Transcription regulation</keyword>
<evidence type="ECO:0000256" key="3">
    <source>
        <dbReference type="ARBA" id="ARBA00023015"/>
    </source>
</evidence>
<dbReference type="GO" id="GO:0006355">
    <property type="term" value="P:regulation of DNA-templated transcription"/>
    <property type="evidence" value="ECO:0000318"/>
    <property type="project" value="GO_Central"/>
</dbReference>
<dbReference type="EMBL" id="CM004400">
    <property type="protein sequence ID" value="OAY30880.1"/>
    <property type="molecule type" value="Genomic_DNA"/>
</dbReference>
<dbReference type="Proteomes" id="UP000091857">
    <property type="component" value="Chromosome 14"/>
</dbReference>
<dbReference type="PROSITE" id="PS51294">
    <property type="entry name" value="HTH_MYB"/>
    <property type="match status" value="2"/>
</dbReference>
<feature type="compositionally biased region" description="Polar residues" evidence="7">
    <location>
        <begin position="142"/>
        <end position="155"/>
    </location>
</feature>
<keyword evidence="6" id="KW-0539">Nucleus</keyword>
<dbReference type="GO" id="GO:0005634">
    <property type="term" value="C:nucleus"/>
    <property type="evidence" value="ECO:0000318"/>
    <property type="project" value="GO_Central"/>
</dbReference>
<dbReference type="PANTHER" id="PTHR47999:SF59">
    <property type="entry name" value="TRANSCRIPTION FACTOR WER-LIKE"/>
    <property type="match status" value="1"/>
</dbReference>
<evidence type="ECO:0000256" key="5">
    <source>
        <dbReference type="ARBA" id="ARBA00023163"/>
    </source>
</evidence>
<keyword evidence="4" id="KW-0238">DNA-binding</keyword>
<sequence>MEGGNTTTTTEYRKGLWTVEEDRILIDYIRVHGKGKWNRVARVTGLKRCGKSCRLRWMNYLSPGVKRDNFSEEEDDLIIRLHKLLGNRWSLIAGRVPGRTDNQVKNYWNTHLSKRLGVKNGKFKASAPSPGFSTKELREDFNASSSAETATNPACTNGVVADHDAMENGSKSTAMELTSNQQRMPAGEWDSNPFLFLNDIDPNLYAPQFMEFLDESLDFVWHDF</sequence>
<dbReference type="Gene3D" id="1.10.10.60">
    <property type="entry name" value="Homeodomain-like"/>
    <property type="match status" value="2"/>
</dbReference>
<evidence type="ECO:0000313" key="10">
    <source>
        <dbReference type="EMBL" id="OAY30880.1"/>
    </source>
</evidence>
<evidence type="ECO:0008006" key="12">
    <source>
        <dbReference type="Google" id="ProtNLM"/>
    </source>
</evidence>
<feature type="domain" description="HTH myb-type" evidence="9">
    <location>
        <begin position="13"/>
        <end position="61"/>
    </location>
</feature>
<dbReference type="InterPro" id="IPR017930">
    <property type="entry name" value="Myb_dom"/>
</dbReference>
<dbReference type="PROSITE" id="PS50090">
    <property type="entry name" value="MYB_LIKE"/>
    <property type="match status" value="2"/>
</dbReference>
<dbReference type="AlphaFoldDB" id="A0A2C9UKK7"/>
<evidence type="ECO:0000256" key="2">
    <source>
        <dbReference type="ARBA" id="ARBA00022737"/>
    </source>
</evidence>
<evidence type="ECO:0000256" key="1">
    <source>
        <dbReference type="ARBA" id="ARBA00004123"/>
    </source>
</evidence>
<dbReference type="SMR" id="A0A2C9UKK7"/>
<organism evidence="10 11">
    <name type="scientific">Manihot esculenta</name>
    <name type="common">Cassava</name>
    <name type="synonym">Jatropha manihot</name>
    <dbReference type="NCBI Taxonomy" id="3983"/>
    <lineage>
        <taxon>Eukaryota</taxon>
        <taxon>Viridiplantae</taxon>
        <taxon>Streptophyta</taxon>
        <taxon>Embryophyta</taxon>
        <taxon>Tracheophyta</taxon>
        <taxon>Spermatophyta</taxon>
        <taxon>Magnoliopsida</taxon>
        <taxon>eudicotyledons</taxon>
        <taxon>Gunneridae</taxon>
        <taxon>Pentapetalae</taxon>
        <taxon>rosids</taxon>
        <taxon>fabids</taxon>
        <taxon>Malpighiales</taxon>
        <taxon>Euphorbiaceae</taxon>
        <taxon>Crotonoideae</taxon>
        <taxon>Manihoteae</taxon>
        <taxon>Manihot</taxon>
    </lineage>
</organism>